<reference evidence="1 2" key="1">
    <citation type="journal article" date="2015" name="Nature">
        <title>rRNA introns, odd ribosomes, and small enigmatic genomes across a large radiation of phyla.</title>
        <authorList>
            <person name="Brown C.T."/>
            <person name="Hug L.A."/>
            <person name="Thomas B.C."/>
            <person name="Sharon I."/>
            <person name="Castelle C.J."/>
            <person name="Singh A."/>
            <person name="Wilkins M.J."/>
            <person name="Williams K.H."/>
            <person name="Banfield J.F."/>
        </authorList>
    </citation>
    <scope>NUCLEOTIDE SEQUENCE [LARGE SCALE GENOMIC DNA]</scope>
</reference>
<dbReference type="Proteomes" id="UP000034581">
    <property type="component" value="Unassembled WGS sequence"/>
</dbReference>
<sequence length="96" mass="11507">MKEKEEKNKSIEISFKIKTSCHFKQIEDDSCFAYGFANKRECQTCWKRYRFVSEYTPAKKEYEARFERSGQLRDDKLRKFMSWGGGIVTNDERIKA</sequence>
<evidence type="ECO:0000313" key="1">
    <source>
        <dbReference type="EMBL" id="KKP69633.1"/>
    </source>
</evidence>
<dbReference type="AlphaFoldDB" id="A0A0G0BJN8"/>
<protein>
    <submittedName>
        <fullName evidence="1">Uncharacterized protein</fullName>
    </submittedName>
</protein>
<organism evidence="1 2">
    <name type="scientific">candidate division CPR3 bacterium GW2011_GWF2_35_18</name>
    <dbReference type="NCBI Taxonomy" id="1618350"/>
    <lineage>
        <taxon>Bacteria</taxon>
        <taxon>Bacteria division CPR3</taxon>
    </lineage>
</organism>
<dbReference type="STRING" id="1618350.UR67_C0004G0030"/>
<gene>
    <name evidence="1" type="ORF">UR67_C0004G0030</name>
</gene>
<comment type="caution">
    <text evidence="1">The sequence shown here is derived from an EMBL/GenBank/DDBJ whole genome shotgun (WGS) entry which is preliminary data.</text>
</comment>
<evidence type="ECO:0000313" key="2">
    <source>
        <dbReference type="Proteomes" id="UP000034581"/>
    </source>
</evidence>
<proteinExistence type="predicted"/>
<dbReference type="EMBL" id="LBQB01000004">
    <property type="protein sequence ID" value="KKP69633.1"/>
    <property type="molecule type" value="Genomic_DNA"/>
</dbReference>
<accession>A0A0G0BJN8</accession>
<name>A0A0G0BJN8_UNCC3</name>